<dbReference type="Pfam" id="PF24097">
    <property type="entry name" value="TMD_POM152"/>
    <property type="match status" value="1"/>
</dbReference>
<dbReference type="Pfam" id="PF24312">
    <property type="entry name" value="Ig-like_POM152"/>
    <property type="match status" value="2"/>
</dbReference>
<dbReference type="PANTHER" id="PTHR28206">
    <property type="entry name" value="NUCLEOPORIN POM152"/>
    <property type="match status" value="1"/>
</dbReference>
<feature type="region of interest" description="Disordered" evidence="1">
    <location>
        <begin position="260"/>
        <end position="286"/>
    </location>
</feature>
<feature type="compositionally biased region" description="Low complexity" evidence="1">
    <location>
        <begin position="271"/>
        <end position="286"/>
    </location>
</feature>
<feature type="domain" description="Nucleoporin POM152 Ig-like" evidence="4">
    <location>
        <begin position="824"/>
        <end position="913"/>
    </location>
</feature>
<protein>
    <submittedName>
        <fullName evidence="7">SPOSA6832_03656-mRNA-1:cds</fullName>
    </submittedName>
</protein>
<dbReference type="PANTHER" id="PTHR28206:SF1">
    <property type="entry name" value="NUCLEOPORIN POM152"/>
    <property type="match status" value="1"/>
</dbReference>
<evidence type="ECO:0000259" key="3">
    <source>
        <dbReference type="Pfam" id="PF24097"/>
    </source>
</evidence>
<evidence type="ECO:0000313" key="8">
    <source>
        <dbReference type="Proteomes" id="UP000243876"/>
    </source>
</evidence>
<evidence type="ECO:0000259" key="5">
    <source>
        <dbReference type="Pfam" id="PF24519"/>
    </source>
</evidence>
<dbReference type="InterPro" id="IPR056543">
    <property type="entry name" value="Ig-like_POM152_9th"/>
</dbReference>
<dbReference type="GO" id="GO:0070762">
    <property type="term" value="C:nuclear pore transmembrane ring"/>
    <property type="evidence" value="ECO:0007669"/>
    <property type="project" value="TreeGrafter"/>
</dbReference>
<dbReference type="Pfam" id="PF24519">
    <property type="entry name" value="Ig-like_Pom152_1"/>
    <property type="match status" value="1"/>
</dbReference>
<feature type="region of interest" description="Disordered" evidence="1">
    <location>
        <begin position="214"/>
        <end position="243"/>
    </location>
</feature>
<dbReference type="GO" id="GO:0006606">
    <property type="term" value="P:protein import into nucleus"/>
    <property type="evidence" value="ECO:0007669"/>
    <property type="project" value="TreeGrafter"/>
</dbReference>
<dbReference type="InterPro" id="IPR056540">
    <property type="entry name" value="TMD_POM152"/>
</dbReference>
<evidence type="ECO:0000259" key="4">
    <source>
        <dbReference type="Pfam" id="PF24312"/>
    </source>
</evidence>
<dbReference type="EMBL" id="CENE01000018">
    <property type="protein sequence ID" value="CEQ41911.1"/>
    <property type="molecule type" value="Genomic_DNA"/>
</dbReference>
<feature type="domain" description="Nucleoporin POM152 N-terminal transmembrane" evidence="3">
    <location>
        <begin position="19"/>
        <end position="112"/>
    </location>
</feature>
<dbReference type="OrthoDB" id="5529162at2759"/>
<feature type="domain" description="Nucleoporin POM152 ninth Ig-like" evidence="6">
    <location>
        <begin position="1155"/>
        <end position="1218"/>
    </location>
</feature>
<proteinExistence type="predicted"/>
<dbReference type="InterPro" id="IPR056541">
    <property type="entry name" value="Ig-like_POM152"/>
</dbReference>
<dbReference type="Pfam" id="PF24527">
    <property type="entry name" value="Ig-like_Pom152_9"/>
    <property type="match status" value="1"/>
</dbReference>
<feature type="domain" description="Nucleoporin POM152 Ig-like" evidence="4">
    <location>
        <begin position="472"/>
        <end position="586"/>
    </location>
</feature>
<dbReference type="GO" id="GO:0017056">
    <property type="term" value="F:structural constituent of nuclear pore"/>
    <property type="evidence" value="ECO:0007669"/>
    <property type="project" value="InterPro"/>
</dbReference>
<dbReference type="InterPro" id="IPR056544">
    <property type="entry name" value="Ig_POM152"/>
</dbReference>
<evidence type="ECO:0000313" key="7">
    <source>
        <dbReference type="EMBL" id="CEQ41911.1"/>
    </source>
</evidence>
<dbReference type="Proteomes" id="UP000243876">
    <property type="component" value="Unassembled WGS sequence"/>
</dbReference>
<name>A0A0D6EPY6_SPOSA</name>
<reference evidence="8" key="1">
    <citation type="submission" date="2015-02" db="EMBL/GenBank/DDBJ databases">
        <authorList>
            <person name="Gon?alves P."/>
        </authorList>
    </citation>
    <scope>NUCLEOTIDE SEQUENCE [LARGE SCALE GENOMIC DNA]</scope>
</reference>
<dbReference type="InterPro" id="IPR037701">
    <property type="entry name" value="Pom152"/>
</dbReference>
<feature type="domain" description="Nucleoporin POM152 first Ig-like" evidence="5">
    <location>
        <begin position="164"/>
        <end position="322"/>
    </location>
</feature>
<sequence>MTAQQPPTRAPRIPPDVVDPPTQRLYAVSAFLLVQAFKLADLLFPSTEPPPLLSDDLVSFNSRLAKWAAIDCLALAVVAWLRIPRLDWGWKARWLARVALVGLDWLLFGRWTFSAASFLPSFIKAVVVSYLSTAERSVRLSSVVGKENLHLGGQYTVHILAVATAILNPLSASYCRHPPSTSKSDPTLIPLIFNNTSPSKLTYTLTSLDDPSNSHQYTIPASSLVRPSRRHPHHQLESSASEDDDELALAAEWSLVPAASQSQQAVRHRLPSSPSRDPRDSSSPFDLSPSESLYYLPISAIGSVRLDSVLDTDGHSIKIRRKRAPGKIEGFEEAKILRCPRAGFDLEGGEREQHRCLIAEGVAESFPLVLTVSGVAPLKVRWHSREGDPEKGLRKDESLDGIVGSSSASINKMDELIRVPMNVSLTNPGRTTYRLDSVVDSFGNEVSYSATSAQHLLEGTVDSHSVVVHRPPEVVFVGECGRGEDVQLLHGRKKKLQIQLSAIDQELDDRHHQQLVLHGHGQKKKHEALGTVELKFTPEGEGKGWVREIEAMGAKVEMEVDKPGTYEIVGVRSKWCGGAVLVPNACTLVLQPLPTLSTSFSPIVDVCGSELGLISTLHLIGTPPFVVHYTLTRLSGPGSPRASRHTKRVLHSRDELRIEPGPGEWEYRFTRIEDRHYRDVAVPAQGEYARRQKVPEVAVAEWRNAERGKTVHSCEGESVQVEVELKVRPPSLPSFCFLMWIDSDGFNCEKGAAPWDLEYSVVGQPAQLLEGITKSPHTIEVDIPKQIAQQGGQFSLSLETVKDGNGCKRPLTASDLVVEVRRTKPTARFHGAEGARSIVLREGDTAKIPLRLTGEGPWEITYLPPSRSGTPLSPLQFRADHPNVDINVRGALPGTYKLVSVRDRFCPGDVFETEWDVKTLPRPTLSLAEDAGSLVRNGSIVRKGVCENAVDSVGVLFDGKAPFKATYTLTKGSHHGDSRTHSLQAIQPRADLTLFTASPGHHTYQFTGVGDSLYTMPDPAGLVPPKGGKPGLVRLEQDVFALPSATFSHGAKHGFCVHDELASRGSDDLILHLEGQPPFELELEVREDGHRSSKRFTVPTISSHTWAVTLPYSLHNPTPHSISLSRIVDAHGCESLFEPSVSSKTTAVIPVAETATIAPVLVQTDHCVGDFLDFVVMGAPPFTVKYEFEGKKHTVPLSGSKFQRLAAEPGTFRIVSVGHGEDHVKHIHPIPSAKVSTGDAVVVDIREGDQTEIVFSFEGTPPFSFTYSRRAPQDRSKDRKVLETHTVTGIEDHSYSIFTSQEGTYSVSYIADAFCSYPPASRSSAAMVEA</sequence>
<evidence type="ECO:0000256" key="1">
    <source>
        <dbReference type="SAM" id="MobiDB-lite"/>
    </source>
</evidence>
<keyword evidence="8" id="KW-1185">Reference proteome</keyword>
<accession>A0A0D6EPY6</accession>
<dbReference type="Pfam" id="PF23664">
    <property type="entry name" value="Ig_Pom152"/>
    <property type="match status" value="2"/>
</dbReference>
<evidence type="ECO:0000259" key="2">
    <source>
        <dbReference type="Pfam" id="PF23664"/>
    </source>
</evidence>
<dbReference type="InterPro" id="IPR056542">
    <property type="entry name" value="Ig-like_POM152_1st"/>
</dbReference>
<feature type="domain" description="Nucleoporin POM152 immunoglobulin-like" evidence="2">
    <location>
        <begin position="946"/>
        <end position="1016"/>
    </location>
</feature>
<organism evidence="7 8">
    <name type="scientific">Sporidiobolus salmonicolor</name>
    <name type="common">Yeast-like fungus</name>
    <name type="synonym">Sporobolomyces salmonicolor</name>
    <dbReference type="NCBI Taxonomy" id="5005"/>
    <lineage>
        <taxon>Eukaryota</taxon>
        <taxon>Fungi</taxon>
        <taxon>Dikarya</taxon>
        <taxon>Basidiomycota</taxon>
        <taxon>Pucciniomycotina</taxon>
        <taxon>Microbotryomycetes</taxon>
        <taxon>Sporidiobolales</taxon>
        <taxon>Sporidiobolaceae</taxon>
        <taxon>Sporobolomyces</taxon>
    </lineage>
</organism>
<feature type="domain" description="Nucleoporin POM152 immunoglobulin-like" evidence="2">
    <location>
        <begin position="591"/>
        <end position="693"/>
    </location>
</feature>
<evidence type="ECO:0000259" key="6">
    <source>
        <dbReference type="Pfam" id="PF24527"/>
    </source>
</evidence>
<gene>
    <name evidence="7" type="primary">SPOSA6832_03656</name>
</gene>
<dbReference type="GO" id="GO:0006999">
    <property type="term" value="P:nuclear pore organization"/>
    <property type="evidence" value="ECO:0007669"/>
    <property type="project" value="TreeGrafter"/>
</dbReference>